<feature type="domain" description="Phospholipid/glycerol acyltransferase" evidence="8">
    <location>
        <begin position="465"/>
        <end position="576"/>
    </location>
</feature>
<evidence type="ECO:0000259" key="8">
    <source>
        <dbReference type="SMART" id="SM00563"/>
    </source>
</evidence>
<evidence type="ECO:0000256" key="2">
    <source>
        <dbReference type="ARBA" id="ARBA00022448"/>
    </source>
</evidence>
<dbReference type="Pfam" id="PF07690">
    <property type="entry name" value="MFS_1"/>
    <property type="match status" value="1"/>
</dbReference>
<dbReference type="CDD" id="cd06173">
    <property type="entry name" value="MFS_MefA_like"/>
    <property type="match status" value="1"/>
</dbReference>
<sequence length="844" mass="91997">MTIDFPRLALADMNSVMPTDLDSHEPSRRNWLSFIAIAAMTGLNAFNDNFARFMLLPLGGWLVSQGAGFPIEHPLAILMVMPYLLFAPSAGWLADRFPKNLVARWAAWMQVVGLAFMAYSVWERSLLLAVCAFFVLALQSALLSPAKVGILKELLGRKKLAFGSGVSEGITILSVLLGQILAGIIFDQRLAKLGDGWAAAAGPVFFLAAACLLAVVLARLIEPTPAHEVGPLTPRVAFRHVRDFRTVWAEKPLRLCSLGVAFFWGFATFILLAVYEVAYQLHDGGEGTGTTNSFLMATASVGIVVGSVTAGLLSRRGTELGLVPLGGVVMTSGAILLALAPEGGWLFRGGLFVAGAGAAVFLVPLKAHLIDLSPSEERGKVLSVSNLMNNLGGAAAIALQLLFKIGGVAVAWQMAFFAVFAAAVTLYVAKLLPRSFWRLIALTLIRRLYRIEALQAGNMPASGGVILCPNHLSFVDSLVVSAASPRPVRFLIAEKCYRHRWVGHFARLFEAVPVSPEKAKEAIRLAAEEAAAGNVVCLFPEGQLSRTGAICEVKRGFEMIARKADCPVVVAHMHGLWGTFTSFAGGRYFRKWPRRWGSRLQVRFSEPLPPRAATAGAVAERWRVLAEASLEEESLACDLRPGEPPLLCEPPAGWREEWRQVCALGREERQLLVRQARELAAVAFWERGDRVLLEWSPGEELSRVLAFFLPTLTGVRIAPVAAGTREKELQHLAREEALNRVVLQRDSLSPTALAQLAKGGRRVQLLAAWRGGEDVLREEGLLPSLVQEGRIVTWSMPHPEEKNSSLALFQPGWKEGSVGRLLPSRTAPAGWREDSERFLFRQAD</sequence>
<evidence type="ECO:0000256" key="4">
    <source>
        <dbReference type="ARBA" id="ARBA00022692"/>
    </source>
</evidence>
<feature type="transmembrane region" description="Helical" evidence="7">
    <location>
        <begin position="255"/>
        <end position="274"/>
    </location>
</feature>
<keyword evidence="6 7" id="KW-0472">Membrane</keyword>
<dbReference type="GO" id="GO:0005886">
    <property type="term" value="C:plasma membrane"/>
    <property type="evidence" value="ECO:0007669"/>
    <property type="project" value="UniProtKB-SubCell"/>
</dbReference>
<feature type="transmembrane region" description="Helical" evidence="7">
    <location>
        <begin position="160"/>
        <end position="185"/>
    </location>
</feature>
<reference evidence="9" key="1">
    <citation type="submission" date="2021-01" db="EMBL/GenBank/DDBJ databases">
        <title>Modified the classification status of verrucomicrobia.</title>
        <authorList>
            <person name="Feng X."/>
        </authorList>
    </citation>
    <scope>NUCLEOTIDE SEQUENCE</scope>
    <source>
        <strain evidence="9">KCTC 12986</strain>
    </source>
</reference>
<dbReference type="GO" id="GO:0022857">
    <property type="term" value="F:transmembrane transporter activity"/>
    <property type="evidence" value="ECO:0007669"/>
    <property type="project" value="InterPro"/>
</dbReference>
<dbReference type="InterPro" id="IPR011701">
    <property type="entry name" value="MFS"/>
</dbReference>
<keyword evidence="3" id="KW-1003">Cell membrane</keyword>
<evidence type="ECO:0000313" key="9">
    <source>
        <dbReference type="EMBL" id="MBK1832959.1"/>
    </source>
</evidence>
<feature type="transmembrane region" description="Helical" evidence="7">
    <location>
        <begin position="197"/>
        <end position="218"/>
    </location>
</feature>
<name>A0A934RPY7_9BACT</name>
<feature type="transmembrane region" description="Helical" evidence="7">
    <location>
        <begin position="101"/>
        <end position="120"/>
    </location>
</feature>
<feature type="transmembrane region" description="Helical" evidence="7">
    <location>
        <begin position="294"/>
        <end position="313"/>
    </location>
</feature>
<comment type="subcellular location">
    <subcellularLocation>
        <location evidence="1">Cell membrane</location>
        <topology evidence="1">Multi-pass membrane protein</topology>
    </subcellularLocation>
</comment>
<dbReference type="AlphaFoldDB" id="A0A934RPY7"/>
<dbReference type="PANTHER" id="PTHR43266:SF2">
    <property type="entry name" value="MAJOR FACILITATOR SUPERFAMILY (MFS) PROFILE DOMAIN-CONTAINING PROTEIN"/>
    <property type="match status" value="1"/>
</dbReference>
<proteinExistence type="predicted"/>
<evidence type="ECO:0000256" key="3">
    <source>
        <dbReference type="ARBA" id="ARBA00022475"/>
    </source>
</evidence>
<dbReference type="InterPro" id="IPR002123">
    <property type="entry name" value="Plipid/glycerol_acylTrfase"/>
</dbReference>
<accession>A0A934RPY7</accession>
<dbReference type="EMBL" id="JAENIO010000004">
    <property type="protein sequence ID" value="MBK1832959.1"/>
    <property type="molecule type" value="Genomic_DNA"/>
</dbReference>
<feature type="transmembrane region" description="Helical" evidence="7">
    <location>
        <begin position="31"/>
        <end position="55"/>
    </location>
</feature>
<evidence type="ECO:0000256" key="1">
    <source>
        <dbReference type="ARBA" id="ARBA00004651"/>
    </source>
</evidence>
<comment type="caution">
    <text evidence="9">The sequence shown here is derived from an EMBL/GenBank/DDBJ whole genome shotgun (WGS) entry which is preliminary data.</text>
</comment>
<feature type="transmembrane region" description="Helical" evidence="7">
    <location>
        <begin position="75"/>
        <end position="94"/>
    </location>
</feature>
<dbReference type="SUPFAM" id="SSF69593">
    <property type="entry name" value="Glycerol-3-phosphate (1)-acyltransferase"/>
    <property type="match status" value="1"/>
</dbReference>
<feature type="transmembrane region" description="Helical" evidence="7">
    <location>
        <begin position="126"/>
        <end position="148"/>
    </location>
</feature>
<dbReference type="Pfam" id="PF01553">
    <property type="entry name" value="Acyltransferase"/>
    <property type="match status" value="1"/>
</dbReference>
<evidence type="ECO:0000256" key="7">
    <source>
        <dbReference type="SAM" id="Phobius"/>
    </source>
</evidence>
<dbReference type="RefSeq" id="WP_200390392.1">
    <property type="nucleotide sequence ID" value="NZ_JAENIO010000004.1"/>
</dbReference>
<dbReference type="Proteomes" id="UP000604083">
    <property type="component" value="Unassembled WGS sequence"/>
</dbReference>
<dbReference type="InterPro" id="IPR036259">
    <property type="entry name" value="MFS_trans_sf"/>
</dbReference>
<keyword evidence="2" id="KW-0813">Transport</keyword>
<evidence type="ECO:0000313" key="10">
    <source>
        <dbReference type="Proteomes" id="UP000604083"/>
    </source>
</evidence>
<feature type="transmembrane region" description="Helical" evidence="7">
    <location>
        <begin position="345"/>
        <end position="365"/>
    </location>
</feature>
<keyword evidence="4 7" id="KW-0812">Transmembrane</keyword>
<dbReference type="GO" id="GO:0016746">
    <property type="term" value="F:acyltransferase activity"/>
    <property type="evidence" value="ECO:0007669"/>
    <property type="project" value="InterPro"/>
</dbReference>
<evidence type="ECO:0000256" key="6">
    <source>
        <dbReference type="ARBA" id="ARBA00023136"/>
    </source>
</evidence>
<dbReference type="SMART" id="SM00563">
    <property type="entry name" value="PlsC"/>
    <property type="match status" value="1"/>
</dbReference>
<keyword evidence="5 7" id="KW-1133">Transmembrane helix</keyword>
<organism evidence="9 10">
    <name type="scientific">Roseibacillus ishigakijimensis</name>
    <dbReference type="NCBI Taxonomy" id="454146"/>
    <lineage>
        <taxon>Bacteria</taxon>
        <taxon>Pseudomonadati</taxon>
        <taxon>Verrucomicrobiota</taxon>
        <taxon>Verrucomicrobiia</taxon>
        <taxon>Verrucomicrobiales</taxon>
        <taxon>Verrucomicrobiaceae</taxon>
        <taxon>Roseibacillus</taxon>
    </lineage>
</organism>
<dbReference type="SUPFAM" id="SSF103473">
    <property type="entry name" value="MFS general substrate transporter"/>
    <property type="match status" value="1"/>
</dbReference>
<evidence type="ECO:0000256" key="5">
    <source>
        <dbReference type="ARBA" id="ARBA00022989"/>
    </source>
</evidence>
<feature type="transmembrane region" description="Helical" evidence="7">
    <location>
        <begin position="409"/>
        <end position="429"/>
    </location>
</feature>
<gene>
    <name evidence="9" type="ORF">JIN78_02695</name>
</gene>
<protein>
    <submittedName>
        <fullName evidence="9">MFS transporter</fullName>
    </submittedName>
</protein>
<dbReference type="CDD" id="cd07989">
    <property type="entry name" value="LPLAT_AGPAT-like"/>
    <property type="match status" value="1"/>
</dbReference>
<dbReference type="PANTHER" id="PTHR43266">
    <property type="entry name" value="MACROLIDE-EFFLUX PROTEIN"/>
    <property type="match status" value="1"/>
</dbReference>
<feature type="transmembrane region" description="Helical" evidence="7">
    <location>
        <begin position="320"/>
        <end position="339"/>
    </location>
</feature>
<dbReference type="Gene3D" id="1.20.1250.20">
    <property type="entry name" value="MFS general substrate transporter like domains"/>
    <property type="match status" value="1"/>
</dbReference>
<keyword evidence="10" id="KW-1185">Reference proteome</keyword>